<organism evidence="9 10">
    <name type="scientific">Cyanobacterium stanieri LEGE 03274</name>
    <dbReference type="NCBI Taxonomy" id="1828756"/>
    <lineage>
        <taxon>Bacteria</taxon>
        <taxon>Bacillati</taxon>
        <taxon>Cyanobacteriota</taxon>
        <taxon>Cyanophyceae</taxon>
        <taxon>Oscillatoriophycideae</taxon>
        <taxon>Chroococcales</taxon>
        <taxon>Geminocystaceae</taxon>
        <taxon>Cyanobacterium</taxon>
    </lineage>
</organism>
<keyword evidence="4" id="KW-1003">Cell membrane</keyword>
<dbReference type="InterPro" id="IPR000522">
    <property type="entry name" value="ABC_transptr_permease_BtuC"/>
</dbReference>
<dbReference type="InterPro" id="IPR037294">
    <property type="entry name" value="ABC_BtuC-like"/>
</dbReference>
<comment type="subcellular location">
    <subcellularLocation>
        <location evidence="1">Cell membrane</location>
        <topology evidence="1">Multi-pass membrane protein</topology>
    </subcellularLocation>
</comment>
<keyword evidence="10" id="KW-1185">Reference proteome</keyword>
<dbReference type="EMBL" id="JADEWC010000001">
    <property type="protein sequence ID" value="MBE9221208.1"/>
    <property type="molecule type" value="Genomic_DNA"/>
</dbReference>
<evidence type="ECO:0000256" key="7">
    <source>
        <dbReference type="ARBA" id="ARBA00023136"/>
    </source>
</evidence>
<evidence type="ECO:0000256" key="8">
    <source>
        <dbReference type="SAM" id="Phobius"/>
    </source>
</evidence>
<feature type="transmembrane region" description="Helical" evidence="8">
    <location>
        <begin position="161"/>
        <end position="188"/>
    </location>
</feature>
<accession>A0ABR9V005</accession>
<feature type="transmembrane region" description="Helical" evidence="8">
    <location>
        <begin position="295"/>
        <end position="317"/>
    </location>
</feature>
<dbReference type="RefSeq" id="WP_193799404.1">
    <property type="nucleotide sequence ID" value="NZ_JADEWC010000001.1"/>
</dbReference>
<name>A0ABR9V005_9CHRO</name>
<reference evidence="9 10" key="1">
    <citation type="submission" date="2020-10" db="EMBL/GenBank/DDBJ databases">
        <authorList>
            <person name="Castelo-Branco R."/>
            <person name="Eusebio N."/>
            <person name="Adriana R."/>
            <person name="Vieira A."/>
            <person name="Brugerolle De Fraissinette N."/>
            <person name="Rezende De Castro R."/>
            <person name="Schneider M.P."/>
            <person name="Vasconcelos V."/>
            <person name="Leao P.N."/>
        </authorList>
    </citation>
    <scope>NUCLEOTIDE SEQUENCE [LARGE SCALE GENOMIC DNA]</scope>
    <source>
        <strain evidence="9 10">LEGE 03274</strain>
    </source>
</reference>
<evidence type="ECO:0000256" key="5">
    <source>
        <dbReference type="ARBA" id="ARBA00022692"/>
    </source>
</evidence>
<feature type="transmembrane region" description="Helical" evidence="8">
    <location>
        <begin position="208"/>
        <end position="228"/>
    </location>
</feature>
<feature type="transmembrane region" description="Helical" evidence="8">
    <location>
        <begin position="133"/>
        <end position="154"/>
    </location>
</feature>
<protein>
    <submittedName>
        <fullName evidence="9">Iron ABC transporter permease</fullName>
    </submittedName>
</protein>
<dbReference type="Pfam" id="PF01032">
    <property type="entry name" value="FecCD"/>
    <property type="match status" value="1"/>
</dbReference>
<evidence type="ECO:0000256" key="2">
    <source>
        <dbReference type="ARBA" id="ARBA00007935"/>
    </source>
</evidence>
<feature type="transmembrane region" description="Helical" evidence="8">
    <location>
        <begin position="108"/>
        <end position="127"/>
    </location>
</feature>
<evidence type="ECO:0000256" key="6">
    <source>
        <dbReference type="ARBA" id="ARBA00022989"/>
    </source>
</evidence>
<evidence type="ECO:0000256" key="1">
    <source>
        <dbReference type="ARBA" id="ARBA00004651"/>
    </source>
</evidence>
<dbReference type="Gene3D" id="1.10.3470.10">
    <property type="entry name" value="ABC transporter involved in vitamin B12 uptake, BtuC"/>
    <property type="match status" value="1"/>
</dbReference>
<feature type="transmembrane region" description="Helical" evidence="8">
    <location>
        <begin position="323"/>
        <end position="341"/>
    </location>
</feature>
<dbReference type="CDD" id="cd06550">
    <property type="entry name" value="TM_ABC_iron-siderophores_like"/>
    <property type="match status" value="1"/>
</dbReference>
<feature type="transmembrane region" description="Helical" evidence="8">
    <location>
        <begin position="79"/>
        <end position="96"/>
    </location>
</feature>
<keyword evidence="7 8" id="KW-0472">Membrane</keyword>
<keyword evidence="5 8" id="KW-0812">Transmembrane</keyword>
<comment type="similarity">
    <text evidence="2">Belongs to the binding-protein-dependent transport system permease family. FecCD subfamily.</text>
</comment>
<comment type="caution">
    <text evidence="9">The sequence shown here is derived from an EMBL/GenBank/DDBJ whole genome shotgun (WGS) entry which is preliminary data.</text>
</comment>
<evidence type="ECO:0000313" key="9">
    <source>
        <dbReference type="EMBL" id="MBE9221208.1"/>
    </source>
</evidence>
<evidence type="ECO:0000256" key="3">
    <source>
        <dbReference type="ARBA" id="ARBA00022448"/>
    </source>
</evidence>
<dbReference type="PANTHER" id="PTHR30472:SF24">
    <property type="entry name" value="FERRIC ENTEROBACTIN TRANSPORT SYSTEM PERMEASE PROTEIN FEPG"/>
    <property type="match status" value="1"/>
</dbReference>
<evidence type="ECO:0000256" key="4">
    <source>
        <dbReference type="ARBA" id="ARBA00022475"/>
    </source>
</evidence>
<proteinExistence type="inferred from homology"/>
<keyword evidence="6 8" id="KW-1133">Transmembrane helix</keyword>
<gene>
    <name evidence="9" type="ORF">IQ215_00715</name>
</gene>
<keyword evidence="3" id="KW-0813">Transport</keyword>
<dbReference type="Proteomes" id="UP000654604">
    <property type="component" value="Unassembled WGS sequence"/>
</dbReference>
<sequence>MKNPWLIIRFQKPPVSFWLDGRLPKVLLILTLSLLLVIIISLVQGEYYIAPLEVVKTLLRLDTNSDAQFIINTLRLPRTLVALLVGVGLAIAGCIMQTITRNPLADPSIIGINAGAGLTAVLFIVIFPNLPIALLPISAFVGGLLVAGAIYLVAWQGENSVIRLVLVGIGFNFMVFAITNIIVTFGNINSVSQALVWLTGSVYGKTNAQVLILLPWIMIFMIIAWIMSKELNSLNLGENLSIGLGLPLGKVQLMLLITSVALSSASVAIAGTIGFVGLVAPHMARFLVGNTHQGLIPVTGLMGGLLVVGADVMGRWLFSPTELPCGIVTAIIGAPYFLFLLTKSR</sequence>
<evidence type="ECO:0000313" key="10">
    <source>
        <dbReference type="Proteomes" id="UP000654604"/>
    </source>
</evidence>
<dbReference type="SUPFAM" id="SSF81345">
    <property type="entry name" value="ABC transporter involved in vitamin B12 uptake, BtuC"/>
    <property type="match status" value="1"/>
</dbReference>
<feature type="transmembrane region" description="Helical" evidence="8">
    <location>
        <begin position="268"/>
        <end position="288"/>
    </location>
</feature>
<dbReference type="PANTHER" id="PTHR30472">
    <property type="entry name" value="FERRIC ENTEROBACTIN TRANSPORT SYSTEM PERMEASE PROTEIN"/>
    <property type="match status" value="1"/>
</dbReference>